<sequence>MSPPATRKLKGCILLLAVGNSSPVLVRIASTCLASRYPLTKYLGLNSLRYCHISTLRLLTKMFSA</sequence>
<dbReference type="EMBL" id="CM017710">
    <property type="protein sequence ID" value="TYG50478.1"/>
    <property type="molecule type" value="Genomic_DNA"/>
</dbReference>
<proteinExistence type="predicted"/>
<evidence type="ECO:0000256" key="1">
    <source>
        <dbReference type="SAM" id="SignalP"/>
    </source>
</evidence>
<dbReference type="AlphaFoldDB" id="A0A5D2B1N7"/>
<gene>
    <name evidence="2" type="ORF">ES288_D10G178700v1</name>
</gene>
<evidence type="ECO:0000313" key="3">
    <source>
        <dbReference type="Proteomes" id="UP000323506"/>
    </source>
</evidence>
<reference evidence="2 3" key="1">
    <citation type="submission" date="2019-06" db="EMBL/GenBank/DDBJ databases">
        <title>WGS assembly of Gossypium darwinii.</title>
        <authorList>
            <person name="Chen Z.J."/>
            <person name="Sreedasyam A."/>
            <person name="Ando A."/>
            <person name="Song Q."/>
            <person name="De L."/>
            <person name="Hulse-Kemp A."/>
            <person name="Ding M."/>
            <person name="Ye W."/>
            <person name="Kirkbride R."/>
            <person name="Jenkins J."/>
            <person name="Plott C."/>
            <person name="Lovell J."/>
            <person name="Lin Y.-M."/>
            <person name="Vaughn R."/>
            <person name="Liu B."/>
            <person name="Li W."/>
            <person name="Simpson S."/>
            <person name="Scheffler B."/>
            <person name="Saski C."/>
            <person name="Grover C."/>
            <person name="Hu G."/>
            <person name="Conover J."/>
            <person name="Carlson J."/>
            <person name="Shu S."/>
            <person name="Boston L."/>
            <person name="Williams M."/>
            <person name="Peterson D."/>
            <person name="Mcgee K."/>
            <person name="Jones D."/>
            <person name="Wendel J."/>
            <person name="Stelly D."/>
            <person name="Grimwood J."/>
            <person name="Schmutz J."/>
        </authorList>
    </citation>
    <scope>NUCLEOTIDE SEQUENCE [LARGE SCALE GENOMIC DNA]</scope>
    <source>
        <strain evidence="2">1808015.09</strain>
    </source>
</reference>
<dbReference type="Proteomes" id="UP000323506">
    <property type="component" value="Chromosome D10"/>
</dbReference>
<protein>
    <submittedName>
        <fullName evidence="2">Uncharacterized protein</fullName>
    </submittedName>
</protein>
<name>A0A5D2B1N7_GOSDA</name>
<keyword evidence="1" id="KW-0732">Signal</keyword>
<feature type="chain" id="PRO_5022955654" evidence="1">
    <location>
        <begin position="22"/>
        <end position="65"/>
    </location>
</feature>
<feature type="signal peptide" evidence="1">
    <location>
        <begin position="1"/>
        <end position="21"/>
    </location>
</feature>
<organism evidence="2 3">
    <name type="scientific">Gossypium darwinii</name>
    <name type="common">Darwin's cotton</name>
    <name type="synonym">Gossypium barbadense var. darwinii</name>
    <dbReference type="NCBI Taxonomy" id="34276"/>
    <lineage>
        <taxon>Eukaryota</taxon>
        <taxon>Viridiplantae</taxon>
        <taxon>Streptophyta</taxon>
        <taxon>Embryophyta</taxon>
        <taxon>Tracheophyta</taxon>
        <taxon>Spermatophyta</taxon>
        <taxon>Magnoliopsida</taxon>
        <taxon>eudicotyledons</taxon>
        <taxon>Gunneridae</taxon>
        <taxon>Pentapetalae</taxon>
        <taxon>rosids</taxon>
        <taxon>malvids</taxon>
        <taxon>Malvales</taxon>
        <taxon>Malvaceae</taxon>
        <taxon>Malvoideae</taxon>
        <taxon>Gossypium</taxon>
    </lineage>
</organism>
<accession>A0A5D2B1N7</accession>
<keyword evidence="3" id="KW-1185">Reference proteome</keyword>
<evidence type="ECO:0000313" key="2">
    <source>
        <dbReference type="EMBL" id="TYG50478.1"/>
    </source>
</evidence>